<gene>
    <name evidence="2" type="ORF">AK812_SmicGene44231</name>
</gene>
<reference evidence="2 3" key="1">
    <citation type="submission" date="2016-02" db="EMBL/GenBank/DDBJ databases">
        <title>Genome analysis of coral dinoflagellate symbionts highlights evolutionary adaptations to a symbiotic lifestyle.</title>
        <authorList>
            <person name="Aranda M."/>
            <person name="Li Y."/>
            <person name="Liew Y.J."/>
            <person name="Baumgarten S."/>
            <person name="Simakov O."/>
            <person name="Wilson M."/>
            <person name="Piel J."/>
            <person name="Ashoor H."/>
            <person name="Bougouffa S."/>
            <person name="Bajic V.B."/>
            <person name="Ryu T."/>
            <person name="Ravasi T."/>
            <person name="Bayer T."/>
            <person name="Micklem G."/>
            <person name="Kim H."/>
            <person name="Bhak J."/>
            <person name="Lajeunesse T.C."/>
            <person name="Voolstra C.R."/>
        </authorList>
    </citation>
    <scope>NUCLEOTIDE SEQUENCE [LARGE SCALE GENOMIC DNA]</scope>
    <source>
        <strain evidence="2 3">CCMP2467</strain>
    </source>
</reference>
<evidence type="ECO:0000256" key="1">
    <source>
        <dbReference type="SAM" id="MobiDB-lite"/>
    </source>
</evidence>
<evidence type="ECO:0000313" key="2">
    <source>
        <dbReference type="EMBL" id="OLP75903.1"/>
    </source>
</evidence>
<feature type="non-terminal residue" evidence="2">
    <location>
        <position position="890"/>
    </location>
</feature>
<proteinExistence type="predicted"/>
<feature type="region of interest" description="Disordered" evidence="1">
    <location>
        <begin position="127"/>
        <end position="148"/>
    </location>
</feature>
<keyword evidence="3" id="KW-1185">Reference proteome</keyword>
<organism evidence="2 3">
    <name type="scientific">Symbiodinium microadriaticum</name>
    <name type="common">Dinoflagellate</name>
    <name type="synonym">Zooxanthella microadriatica</name>
    <dbReference type="NCBI Taxonomy" id="2951"/>
    <lineage>
        <taxon>Eukaryota</taxon>
        <taxon>Sar</taxon>
        <taxon>Alveolata</taxon>
        <taxon>Dinophyceae</taxon>
        <taxon>Suessiales</taxon>
        <taxon>Symbiodiniaceae</taxon>
        <taxon>Symbiodinium</taxon>
    </lineage>
</organism>
<dbReference type="AlphaFoldDB" id="A0A1Q9BYY9"/>
<comment type="caution">
    <text evidence="2">The sequence shown here is derived from an EMBL/GenBank/DDBJ whole genome shotgun (WGS) entry which is preliminary data.</text>
</comment>
<sequence length="890" mass="101589">MVKQLAEGSRTIQNLNWEILHRQTRRGRDLTDEEVEEKKQERARHVEQREKVKQAAARKRKLEGTIVSQSERVMEHTTRESDRVIETVTQNVRAEFAASSRETLMERIAGPRGSSQETQLAINVLKEDQKKQRKAETAERKAEEKQKNKERMLAIPLGEGDSLQDGVVLRGEVAASKLRRFQGDAEIRLGAVCCRLVELGELATLQLKPLDKQQMTALAALVESAGSVGMTIQIQAVTEKGVLKAEIVKGKLRDSATDKVIALSALLALRFIPSTFKLADRLPLRRAPLEPLWEQPVELAKEDLPDQPVEPLTDREEPTAIQDRAQDLLSSGKEVWAATVSGRTVLFQYVKNAIWGARQPDILATLINPQDVDVVAAWSQDRRLPRILLREKGEIYVSAQFLQAHCTKLRCKQAAEEEQAEAAQPAEDVEMPDAKPEEAEDKPAEAAPAAQPVLFRQIRRRPSAFQPAPELSVKLINPERDEELVRVWCKAGRFPKIHVSSWLGQFCLHPEFVHAYCWELVEGDWYELAARTLDEFEVAEKILRSRLKDEAADAPAPEDDVETLHGLKVRKVEGDWYELAARTLDEFEVAEKILRDRLKDKTFAEFKMKRPDKGSTSEVFEVRWDTGKLWLPKCRRSVLAEEAKVLDMLTEECWEIVISFLYPLCFLRQPEPTAESCAIVDALVDPSSSFFHHQIFEDAAFLGGMHRVSRSFSGLVGDMTVLRSNLSRLHRNFFQKYWDLYHEQNWTDPELADEINVMVANQEQSHKFERQVLYALTYEATFHRDWEDYDQLFGPGGWLRWHFARKPLVMMEHHHATEGSHGSDFGEAADCRSESSVCDHAHFTDENRQERQRQLGELTLGELAQLQSEISAIVLRRIRMLEGIATMEAR</sequence>
<accession>A0A1Q9BYY9</accession>
<dbReference type="OrthoDB" id="428711at2759"/>
<feature type="compositionally biased region" description="Basic and acidic residues" evidence="1">
    <location>
        <begin position="432"/>
        <end position="444"/>
    </location>
</feature>
<dbReference type="EMBL" id="LSRX01002218">
    <property type="protein sequence ID" value="OLP75903.1"/>
    <property type="molecule type" value="Genomic_DNA"/>
</dbReference>
<dbReference type="Proteomes" id="UP000186817">
    <property type="component" value="Unassembled WGS sequence"/>
</dbReference>
<protein>
    <submittedName>
        <fullName evidence="2">Uncharacterized protein</fullName>
    </submittedName>
</protein>
<feature type="region of interest" description="Disordered" evidence="1">
    <location>
        <begin position="417"/>
        <end position="449"/>
    </location>
</feature>
<name>A0A1Q9BYY9_SYMMI</name>
<evidence type="ECO:0000313" key="3">
    <source>
        <dbReference type="Proteomes" id="UP000186817"/>
    </source>
</evidence>